<keyword evidence="1" id="KW-0812">Transmembrane</keyword>
<feature type="signal peptide" evidence="2">
    <location>
        <begin position="1"/>
        <end position="27"/>
    </location>
</feature>
<feature type="transmembrane region" description="Helical" evidence="1">
    <location>
        <begin position="189"/>
        <end position="208"/>
    </location>
</feature>
<keyword evidence="4" id="KW-1185">Reference proteome</keyword>
<dbReference type="Pfam" id="PF04955">
    <property type="entry name" value="HupE_UreJ"/>
    <property type="match status" value="1"/>
</dbReference>
<evidence type="ECO:0000256" key="2">
    <source>
        <dbReference type="SAM" id="SignalP"/>
    </source>
</evidence>
<feature type="transmembrane region" description="Helical" evidence="1">
    <location>
        <begin position="77"/>
        <end position="95"/>
    </location>
</feature>
<dbReference type="OrthoDB" id="9808192at2"/>
<feature type="transmembrane region" description="Helical" evidence="1">
    <location>
        <begin position="157"/>
        <end position="177"/>
    </location>
</feature>
<feature type="chain" id="PRO_5011532415" evidence="2">
    <location>
        <begin position="28"/>
        <end position="209"/>
    </location>
</feature>
<dbReference type="RefSeq" id="WP_091969199.1">
    <property type="nucleotide sequence ID" value="NZ_FOPM01000003.1"/>
</dbReference>
<evidence type="ECO:0000313" key="3">
    <source>
        <dbReference type="EMBL" id="SFG44079.1"/>
    </source>
</evidence>
<dbReference type="PIRSF" id="PIRSF016919">
    <property type="entry name" value="HupE_UreJ"/>
    <property type="match status" value="1"/>
</dbReference>
<sequence>MTSALPTFLARMAVPALGLLVATPALAHPGHDTGGFVTGGIVTGGLAHGFLHPLGGLDHVLAMVAVGLIAARIGGRAILLVPATFLGMMALGGAAGAMGGALPHVETAIALSVLVLGLVLALGVVPPVAGAMALVGAFAVFHGFAHGAEMPGAASGLAYGLGFLVATALLHAAGLGLGLAARRVQTRPALRVAGAALAAAGLGLLAGAF</sequence>
<dbReference type="EMBL" id="FOPM01000003">
    <property type="protein sequence ID" value="SFG44079.1"/>
    <property type="molecule type" value="Genomic_DNA"/>
</dbReference>
<evidence type="ECO:0000256" key="1">
    <source>
        <dbReference type="SAM" id="Phobius"/>
    </source>
</evidence>
<evidence type="ECO:0000313" key="4">
    <source>
        <dbReference type="Proteomes" id="UP000199229"/>
    </source>
</evidence>
<protein>
    <submittedName>
        <fullName evidence="3">Urease accessory protein</fullName>
    </submittedName>
</protein>
<keyword evidence="1" id="KW-1133">Transmembrane helix</keyword>
<accession>A0A1I2RX66</accession>
<reference evidence="4" key="1">
    <citation type="submission" date="2016-10" db="EMBL/GenBank/DDBJ databases">
        <authorList>
            <person name="Varghese N."/>
            <person name="Submissions S."/>
        </authorList>
    </citation>
    <scope>NUCLEOTIDE SEQUENCE [LARGE SCALE GENOMIC DNA]</scope>
    <source>
        <strain evidence="4">Gh-105</strain>
    </source>
</reference>
<name>A0A1I2RX66_9HYPH</name>
<feature type="transmembrane region" description="Helical" evidence="1">
    <location>
        <begin position="51"/>
        <end position="70"/>
    </location>
</feature>
<gene>
    <name evidence="3" type="ORF">SAMN05192565_103164</name>
</gene>
<dbReference type="InterPro" id="IPR007038">
    <property type="entry name" value="HupE_UreJ"/>
</dbReference>
<dbReference type="Proteomes" id="UP000199229">
    <property type="component" value="Unassembled WGS sequence"/>
</dbReference>
<organism evidence="3 4">
    <name type="scientific">Methylobacterium gossipiicola</name>
    <dbReference type="NCBI Taxonomy" id="582675"/>
    <lineage>
        <taxon>Bacteria</taxon>
        <taxon>Pseudomonadati</taxon>
        <taxon>Pseudomonadota</taxon>
        <taxon>Alphaproteobacteria</taxon>
        <taxon>Hyphomicrobiales</taxon>
        <taxon>Methylobacteriaceae</taxon>
        <taxon>Methylobacterium</taxon>
    </lineage>
</organism>
<proteinExistence type="predicted"/>
<feature type="transmembrane region" description="Helical" evidence="1">
    <location>
        <begin position="101"/>
        <end position="121"/>
    </location>
</feature>
<keyword evidence="2" id="KW-0732">Signal</keyword>
<keyword evidence="1" id="KW-0472">Membrane</keyword>
<dbReference type="STRING" id="582675.SAMN05192565_103164"/>
<dbReference type="AlphaFoldDB" id="A0A1I2RX66"/>